<dbReference type="InterPro" id="IPR026341">
    <property type="entry name" value="T9SS_type_B"/>
</dbReference>
<dbReference type="RefSeq" id="WP_243551421.1">
    <property type="nucleotide sequence ID" value="NZ_CP094532.1"/>
</dbReference>
<name>A0ABY4BWV9_9FLAO</name>
<evidence type="ECO:0000313" key="1">
    <source>
        <dbReference type="EMBL" id="UOE42346.1"/>
    </source>
</evidence>
<accession>A0ABY4BWV9</accession>
<sequence>MPFAFDFYGKVYDKVVVGSNGRLIFGKGSDFENLHLASIDKTHSGNDDSSTNIKLASDEYHKLDPSDPNRILSFSQIFFGFTDLGYYNASDYNKLTYGNVNYNGKQGLLFNFDQIRERTVAGGYSTTVTSQVLLLNDNTYIVKIIKADSRGNAIIGIQNENGTKAQWPPNSEQTSPYNNGKWSNSSNAWLFTPNQTLTPQFKWFLNGAQIAGQSGNTYSGFTPINDGDKIKVEVTYLEDPTKIETGEVIFRKVQTPVIEGTLSCAYEMSVNAATFDPGMRYTWYRVGEATPVATGRTFSIHRSGGTVGDYYVKMTNQDGSAICPGFDESNRLRYEKQRFPGIIKTDYYFCDNSVSPAATKTINLYEEFYPKYNVSSGLEPYQIIFAANGTPLSDADAQNFQLPANQNVLILYQVKDGAGIYTCQNGPMHAYFLSMKAAETITVCASANTFDLKTYFEKPSYPTNYRYTYTYSDGTGAGNGSSVDVTKIVNIKTTIGGANCSTTTTVNFVHGSAMTLPDIPVQERCSGADTNANRFDFNHIKNLLDPSNQYDVEFYRKDNNQQILPGPSGSFANLNAAGYFWTNAQGDFVIYAKVINKTDPTCFAVSSDIVLRVYVRPTKSSGADAIMKRKACGSTAVNLEIQNVFDVVNNNNFEQIPVLKYYDAAGIQLTASEVSAYAISRGTPYVLVQNGACVPPLRIDFNLITAPIPLLNPLPETLCDDSDGSLDGKIKIKIASDNYKAKFTSSFSGATFKYYVGSTLIHTSTQSSDNFEFEISNNTKITVAVSHPDFCDNNSDITFIINTPNPVQISGNVNLCYDDYLLMNVTNAADYLQIEWFDAQGNFIVKADSLNVPYKDVKFETQYKVVATDIDGCISQITFTPSKKNQPVITAINQTDSSIEVIATGGSPPYKYYFNGVKQSSNILYNPTASSYIVQVATADGCLGEPKTVYLIKVNNAFTPNADGINDFWTIENLGRMQNITVKVADRYGNIVYEYGREMSITSTSPGSSGSNDPVWDGKFIGKALPTATYWYIVSWFDPVAQKNEQRQGWVFLKNRD</sequence>
<gene>
    <name evidence="1" type="ORF">MTP09_06845</name>
</gene>
<dbReference type="NCBIfam" id="TIGR04131">
    <property type="entry name" value="Bac_Flav_CTERM"/>
    <property type="match status" value="1"/>
</dbReference>
<keyword evidence="2" id="KW-1185">Reference proteome</keyword>
<dbReference type="Pfam" id="PF13585">
    <property type="entry name" value="CHU_C"/>
    <property type="match status" value="1"/>
</dbReference>
<evidence type="ECO:0000313" key="2">
    <source>
        <dbReference type="Proteomes" id="UP000831460"/>
    </source>
</evidence>
<organism evidence="1 2">
    <name type="scientific">Chryseobacterium suipulveris</name>
    <dbReference type="NCBI Taxonomy" id="2929800"/>
    <lineage>
        <taxon>Bacteria</taxon>
        <taxon>Pseudomonadati</taxon>
        <taxon>Bacteroidota</taxon>
        <taxon>Flavobacteriia</taxon>
        <taxon>Flavobacteriales</taxon>
        <taxon>Weeksellaceae</taxon>
        <taxon>Chryseobacterium group</taxon>
        <taxon>Chryseobacterium</taxon>
    </lineage>
</organism>
<protein>
    <submittedName>
        <fullName evidence="1">T9SS type B sorting domain-containing protein</fullName>
    </submittedName>
</protein>
<dbReference type="EMBL" id="CP094532">
    <property type="protein sequence ID" value="UOE42346.1"/>
    <property type="molecule type" value="Genomic_DNA"/>
</dbReference>
<proteinExistence type="predicted"/>
<reference evidence="1 2" key="1">
    <citation type="submission" date="2022-03" db="EMBL/GenBank/DDBJ databases">
        <title>Chryseobacterium sp. isolated from particulate matters in swine house.</title>
        <authorList>
            <person name="Won M."/>
            <person name="Kim S.-J."/>
            <person name="Kwon S.-W."/>
        </authorList>
    </citation>
    <scope>NUCLEOTIDE SEQUENCE [LARGE SCALE GENOMIC DNA]</scope>
    <source>
        <strain evidence="1 2">SC2-2</strain>
    </source>
</reference>
<dbReference type="Proteomes" id="UP000831460">
    <property type="component" value="Chromosome"/>
</dbReference>